<evidence type="ECO:0000256" key="3">
    <source>
        <dbReference type="ARBA" id="ARBA00022795"/>
    </source>
</evidence>
<keyword evidence="4" id="KW-0143">Chaperone</keyword>
<keyword evidence="3" id="KW-1005">Bacterial flagellum biogenesis</keyword>
<evidence type="ECO:0000256" key="2">
    <source>
        <dbReference type="ARBA" id="ARBA00022490"/>
    </source>
</evidence>
<dbReference type="Gene3D" id="1.20.58.380">
    <property type="entry name" value="Flagellar protein flit"/>
    <property type="match status" value="1"/>
</dbReference>
<dbReference type="Proteomes" id="UP000501466">
    <property type="component" value="Chromosome"/>
</dbReference>
<gene>
    <name evidence="6" type="ORF">THMIRHAT_08730</name>
</gene>
<keyword evidence="2" id="KW-0963">Cytoplasm</keyword>
<dbReference type="Pfam" id="PF05400">
    <property type="entry name" value="FliT"/>
    <property type="match status" value="1"/>
</dbReference>
<evidence type="ECO:0000256" key="1">
    <source>
        <dbReference type="ARBA" id="ARBA00004514"/>
    </source>
</evidence>
<dbReference type="EMBL" id="AP021888">
    <property type="protein sequence ID" value="BBP43127.1"/>
    <property type="molecule type" value="Genomic_DNA"/>
</dbReference>
<evidence type="ECO:0000313" key="7">
    <source>
        <dbReference type="Proteomes" id="UP000501466"/>
    </source>
</evidence>
<comment type="subcellular location">
    <subcellularLocation>
        <location evidence="1">Cytoplasm</location>
        <location evidence="1">Cytosol</location>
    </subcellularLocation>
</comment>
<evidence type="ECO:0000313" key="6">
    <source>
        <dbReference type="EMBL" id="BBP43127.1"/>
    </source>
</evidence>
<proteinExistence type="predicted"/>
<dbReference type="AlphaFoldDB" id="A0A6F8PM55"/>
<dbReference type="RefSeq" id="WP_173290955.1">
    <property type="nucleotide sequence ID" value="NZ_AP021888.1"/>
</dbReference>
<reference evidence="7" key="1">
    <citation type="submission" date="2019-11" db="EMBL/GenBank/DDBJ databases">
        <title>Isolation and characterization of two novel species in the genus Thiomicrorhabdus.</title>
        <authorList>
            <person name="Mochizuki J."/>
            <person name="Kojima H."/>
            <person name="Fukui M."/>
        </authorList>
    </citation>
    <scope>NUCLEOTIDE SEQUENCE [LARGE SCALE GENOMIC DNA]</scope>
    <source>
        <strain evidence="7">AkT22</strain>
    </source>
</reference>
<keyword evidence="7" id="KW-1185">Reference proteome</keyword>
<evidence type="ECO:0000256" key="5">
    <source>
        <dbReference type="ARBA" id="ARBA00093797"/>
    </source>
</evidence>
<organism evidence="6 7">
    <name type="scientific">Thiosulfativibrio zosterae</name>
    <dbReference type="NCBI Taxonomy" id="2675053"/>
    <lineage>
        <taxon>Bacteria</taxon>
        <taxon>Pseudomonadati</taxon>
        <taxon>Pseudomonadota</taxon>
        <taxon>Gammaproteobacteria</taxon>
        <taxon>Thiotrichales</taxon>
        <taxon>Piscirickettsiaceae</taxon>
        <taxon>Thiosulfativibrio</taxon>
    </lineage>
</organism>
<dbReference type="KEGG" id="tzo:THMIRHAT_08730"/>
<sequence>MAILNKDKTLDFKKLHLLGLSKQMLNAAENEDWDEFSRLNVQFDRSRQQLFEQSPDALKEILPSLLDDNQRYLSAIKVSMSSLSKQRLKDLSNLKKLKAYIKET</sequence>
<dbReference type="InterPro" id="IPR008622">
    <property type="entry name" value="FliT"/>
</dbReference>
<name>A0A6F8PM55_9GAMM</name>
<accession>A0A6F8PM55</accession>
<evidence type="ECO:0000256" key="4">
    <source>
        <dbReference type="ARBA" id="ARBA00023186"/>
    </source>
</evidence>
<protein>
    <recommendedName>
        <fullName evidence="5">Flagellar protein FliT</fullName>
    </recommendedName>
</protein>